<evidence type="ECO:0000313" key="6">
    <source>
        <dbReference type="Proteomes" id="UP001608902"/>
    </source>
</evidence>
<accession>A0ABD6EES0</accession>
<gene>
    <name evidence="5" type="ORF">AB6A40_005209</name>
</gene>
<protein>
    <recommendedName>
        <fullName evidence="4">Golgin subfamily A conserved domain-containing protein</fullName>
    </recommendedName>
</protein>
<feature type="coiled-coil region" evidence="2">
    <location>
        <begin position="53"/>
        <end position="80"/>
    </location>
</feature>
<dbReference type="PANTHER" id="PTHR10881:SF46">
    <property type="entry name" value="GOLGIN SUBFAMILY A MEMBER 2"/>
    <property type="match status" value="1"/>
</dbReference>
<evidence type="ECO:0000313" key="5">
    <source>
        <dbReference type="EMBL" id="MFH4978500.1"/>
    </source>
</evidence>
<dbReference type="InterPro" id="IPR024858">
    <property type="entry name" value="GOLGA"/>
</dbReference>
<feature type="region of interest" description="Disordered" evidence="3">
    <location>
        <begin position="89"/>
        <end position="129"/>
    </location>
</feature>
<name>A0ABD6EES0_9BILA</name>
<feature type="domain" description="Golgin subfamily A conserved" evidence="4">
    <location>
        <begin position="1"/>
        <end position="81"/>
    </location>
</feature>
<evidence type="ECO:0000259" key="4">
    <source>
        <dbReference type="Pfam" id="PF15070"/>
    </source>
</evidence>
<evidence type="ECO:0000256" key="3">
    <source>
        <dbReference type="SAM" id="MobiDB-lite"/>
    </source>
</evidence>
<dbReference type="EMBL" id="JBGFUD010003253">
    <property type="protein sequence ID" value="MFH4978500.1"/>
    <property type="molecule type" value="Genomic_DNA"/>
</dbReference>
<comment type="caution">
    <text evidence="5">The sequence shown here is derived from an EMBL/GenBank/DDBJ whole genome shotgun (WGS) entry which is preliminary data.</text>
</comment>
<evidence type="ECO:0000256" key="2">
    <source>
        <dbReference type="SAM" id="Coils"/>
    </source>
</evidence>
<dbReference type="Proteomes" id="UP001608902">
    <property type="component" value="Unassembled WGS sequence"/>
</dbReference>
<evidence type="ECO:0000256" key="1">
    <source>
        <dbReference type="ARBA" id="ARBA00023054"/>
    </source>
</evidence>
<dbReference type="PANTHER" id="PTHR10881">
    <property type="entry name" value="GOLGIN SUBFAMILY A MEMBER-RELATED"/>
    <property type="match status" value="1"/>
</dbReference>
<keyword evidence="1 2" id="KW-0175">Coiled coil</keyword>
<dbReference type="AlphaFoldDB" id="A0ABD6EES0"/>
<feature type="compositionally biased region" description="Polar residues" evidence="3">
    <location>
        <begin position="110"/>
        <end position="121"/>
    </location>
</feature>
<dbReference type="InterPro" id="IPR043976">
    <property type="entry name" value="GOLGA_cons_dom"/>
</dbReference>
<reference evidence="5 6" key="1">
    <citation type="submission" date="2024-08" db="EMBL/GenBank/DDBJ databases">
        <title>Gnathostoma spinigerum genome.</title>
        <authorList>
            <person name="Gonzalez-Bertolin B."/>
            <person name="Monzon S."/>
            <person name="Zaballos A."/>
            <person name="Jimenez P."/>
            <person name="Dekumyoy P."/>
            <person name="Varona S."/>
            <person name="Cuesta I."/>
            <person name="Sumanam S."/>
            <person name="Adisakwattana P."/>
            <person name="Gasser R.B."/>
            <person name="Hernandez-Gonzalez A."/>
            <person name="Young N.D."/>
            <person name="Perteguer M.J."/>
        </authorList>
    </citation>
    <scope>NUCLEOTIDE SEQUENCE [LARGE SCALE GENOMIC DNA]</scope>
    <source>
        <strain evidence="5">AL3</strain>
        <tissue evidence="5">Liver</tissue>
    </source>
</reference>
<keyword evidence="6" id="KW-1185">Reference proteome</keyword>
<dbReference type="Pfam" id="PF15070">
    <property type="entry name" value="GOLGA2L5"/>
    <property type="match status" value="1"/>
</dbReference>
<organism evidence="5 6">
    <name type="scientific">Gnathostoma spinigerum</name>
    <dbReference type="NCBI Taxonomy" id="75299"/>
    <lineage>
        <taxon>Eukaryota</taxon>
        <taxon>Metazoa</taxon>
        <taxon>Ecdysozoa</taxon>
        <taxon>Nematoda</taxon>
        <taxon>Chromadorea</taxon>
        <taxon>Rhabditida</taxon>
        <taxon>Spirurina</taxon>
        <taxon>Gnathostomatomorpha</taxon>
        <taxon>Gnathostomatoidea</taxon>
        <taxon>Gnathostomatidae</taxon>
        <taxon>Gnathostoma</taxon>
    </lineage>
</organism>
<sequence>MNQNAELMEQNERLEHLIIELQCENDTIGDYITIYQHQRKIINEKIRARDEMIAHLSYEKEKTQERLAQLQESIVELLSKKGILKSHTDNIAPITSSPNNQADERDARSRSFSHNNVNGASTDEEIAVDESKPIVPIPLKIDSVTSCSSDVTSEQDKSVSLGNGREAVSSNGGIDDDMDDFSLQTVLHLMSELQEHDNKSSLFPPFGPKVHCRDCRGSLITL</sequence>
<proteinExistence type="predicted"/>